<dbReference type="InterPro" id="IPR009072">
    <property type="entry name" value="Histone-fold"/>
</dbReference>
<protein>
    <submittedName>
        <fullName evidence="1">Uncharacterized protein</fullName>
    </submittedName>
</protein>
<proteinExistence type="predicted"/>
<comment type="caution">
    <text evidence="1">The sequence shown here is derived from an EMBL/GenBank/DDBJ whole genome shotgun (WGS) entry which is preliminary data.</text>
</comment>
<dbReference type="EMBL" id="LSRX01000423">
    <property type="protein sequence ID" value="OLP97736.1"/>
    <property type="molecule type" value="Genomic_DNA"/>
</dbReference>
<name>A0A1Q9DRE0_SYMMI</name>
<dbReference type="SUPFAM" id="SSF47113">
    <property type="entry name" value="Histone-fold"/>
    <property type="match status" value="1"/>
</dbReference>
<keyword evidence="2" id="KW-1185">Reference proteome</keyword>
<dbReference type="OrthoDB" id="420022at2759"/>
<sequence length="291" mass="32560">MRSKIVRAVLVPGPAPEVIMQSEIKLERKAEKTKPEKSQVKKELIKVKSEMQVKKLTKAKAEAHVKKEPVKAVKLKGEDDKNKKKMKVMSVRLARDRRLLKKAVQIPRAKFAKLVSAITMDLEPHKCKLNGEALDALQQAAEGRLVEIFEAANKGRLLQMASKEKVSDFLLKVYVDNILTKLCPHLPEPFLRSLLPDPGSYAGFTILRSSKSQATQGIRPILFAGSYGRLGKELLCWLHFPALGQIADGDVNEQRSEPMIASWASVRFFVAEHLDVMSTPAMRLDDGGTDW</sequence>
<evidence type="ECO:0000313" key="2">
    <source>
        <dbReference type="Proteomes" id="UP000186817"/>
    </source>
</evidence>
<dbReference type="Proteomes" id="UP000186817">
    <property type="component" value="Unassembled WGS sequence"/>
</dbReference>
<accession>A0A1Q9DRE0</accession>
<dbReference type="Gene3D" id="1.10.20.10">
    <property type="entry name" value="Histone, subunit A"/>
    <property type="match status" value="1"/>
</dbReference>
<reference evidence="1 2" key="1">
    <citation type="submission" date="2016-02" db="EMBL/GenBank/DDBJ databases">
        <title>Genome analysis of coral dinoflagellate symbionts highlights evolutionary adaptations to a symbiotic lifestyle.</title>
        <authorList>
            <person name="Aranda M."/>
            <person name="Li Y."/>
            <person name="Liew Y.J."/>
            <person name="Baumgarten S."/>
            <person name="Simakov O."/>
            <person name="Wilson M."/>
            <person name="Piel J."/>
            <person name="Ashoor H."/>
            <person name="Bougouffa S."/>
            <person name="Bajic V.B."/>
            <person name="Ryu T."/>
            <person name="Ravasi T."/>
            <person name="Bayer T."/>
            <person name="Micklem G."/>
            <person name="Kim H."/>
            <person name="Bhak J."/>
            <person name="Lajeunesse T.C."/>
            <person name="Voolstra C.R."/>
        </authorList>
    </citation>
    <scope>NUCLEOTIDE SEQUENCE [LARGE SCALE GENOMIC DNA]</scope>
    <source>
        <strain evidence="1 2">CCMP2467</strain>
    </source>
</reference>
<dbReference type="AlphaFoldDB" id="A0A1Q9DRE0"/>
<organism evidence="1 2">
    <name type="scientific">Symbiodinium microadriaticum</name>
    <name type="common">Dinoflagellate</name>
    <name type="synonym">Zooxanthella microadriatica</name>
    <dbReference type="NCBI Taxonomy" id="2951"/>
    <lineage>
        <taxon>Eukaryota</taxon>
        <taxon>Sar</taxon>
        <taxon>Alveolata</taxon>
        <taxon>Dinophyceae</taxon>
        <taxon>Suessiales</taxon>
        <taxon>Symbiodiniaceae</taxon>
        <taxon>Symbiodinium</taxon>
    </lineage>
</organism>
<gene>
    <name evidence="1" type="ORF">AK812_SmicGene19901</name>
</gene>
<dbReference type="GO" id="GO:0046982">
    <property type="term" value="F:protein heterodimerization activity"/>
    <property type="evidence" value="ECO:0007669"/>
    <property type="project" value="InterPro"/>
</dbReference>
<evidence type="ECO:0000313" key="1">
    <source>
        <dbReference type="EMBL" id="OLP97736.1"/>
    </source>
</evidence>